<dbReference type="GO" id="GO:0004930">
    <property type="term" value="F:G protein-coupled receptor activity"/>
    <property type="evidence" value="ECO:0007669"/>
    <property type="project" value="UniProtKB-KW"/>
</dbReference>
<dbReference type="GO" id="GO:0016020">
    <property type="term" value="C:membrane"/>
    <property type="evidence" value="ECO:0007669"/>
    <property type="project" value="UniProtKB-SubCell"/>
</dbReference>
<keyword evidence="6" id="KW-0675">Receptor</keyword>
<feature type="transmembrane region" description="Helical" evidence="8">
    <location>
        <begin position="87"/>
        <end position="108"/>
    </location>
</feature>
<dbReference type="InterPro" id="IPR000276">
    <property type="entry name" value="GPCR_Rhodpsn"/>
</dbReference>
<evidence type="ECO:0000256" key="8">
    <source>
        <dbReference type="SAM" id="Phobius"/>
    </source>
</evidence>
<dbReference type="PANTHER" id="PTHR24240">
    <property type="entry name" value="OPSIN"/>
    <property type="match status" value="1"/>
</dbReference>
<dbReference type="InterPro" id="IPR017452">
    <property type="entry name" value="GPCR_Rhodpsn_7TM"/>
</dbReference>
<feature type="transmembrane region" description="Helical" evidence="8">
    <location>
        <begin position="173"/>
        <end position="193"/>
    </location>
</feature>
<dbReference type="SUPFAM" id="SSF81321">
    <property type="entry name" value="Family A G protein-coupled receptor-like"/>
    <property type="match status" value="1"/>
</dbReference>
<keyword evidence="4" id="KW-0297">G-protein coupled receptor</keyword>
<dbReference type="EMBL" id="MN822248">
    <property type="protein sequence ID" value="QHF16568.1"/>
    <property type="molecule type" value="mRNA"/>
</dbReference>
<organism evidence="10">
    <name type="scientific">Hydra vulgaris</name>
    <name type="common">Hydra</name>
    <name type="synonym">Hydra attenuata</name>
    <dbReference type="NCBI Taxonomy" id="6087"/>
    <lineage>
        <taxon>Eukaryota</taxon>
        <taxon>Metazoa</taxon>
        <taxon>Cnidaria</taxon>
        <taxon>Hydrozoa</taxon>
        <taxon>Hydroidolina</taxon>
        <taxon>Anthoathecata</taxon>
        <taxon>Aplanulata</taxon>
        <taxon>Hydridae</taxon>
        <taxon>Hydra</taxon>
    </lineage>
</organism>
<evidence type="ECO:0000256" key="7">
    <source>
        <dbReference type="ARBA" id="ARBA00023224"/>
    </source>
</evidence>
<dbReference type="AlphaFoldDB" id="A0A857GWS8"/>
<keyword evidence="2 8" id="KW-0812">Transmembrane</keyword>
<feature type="transmembrane region" description="Helical" evidence="8">
    <location>
        <begin position="47"/>
        <end position="67"/>
    </location>
</feature>
<dbReference type="Gene3D" id="1.20.1070.10">
    <property type="entry name" value="Rhodopsin 7-helix transmembrane proteins"/>
    <property type="match status" value="1"/>
</dbReference>
<feature type="transmembrane region" description="Helical" evidence="8">
    <location>
        <begin position="15"/>
        <end position="35"/>
    </location>
</feature>
<name>A0A857GWS8_HYDVU</name>
<reference evidence="10" key="1">
    <citation type="journal article" date="2019" name="BMC Genomics">
        <title>Molecular evolution and expression of opsin genes in Hydra vulgaris.</title>
        <authorList>
            <person name="Macias-Munoz A."/>
            <person name="Murad R."/>
            <person name="Mortazavi A."/>
        </authorList>
    </citation>
    <scope>NUCLEOTIDE SEQUENCE</scope>
</reference>
<proteinExistence type="evidence at transcript level"/>
<dbReference type="PRINTS" id="PR00237">
    <property type="entry name" value="GPCRRHODOPSN"/>
</dbReference>
<comment type="subcellular location">
    <subcellularLocation>
        <location evidence="1">Membrane</location>
        <topology evidence="1">Multi-pass membrane protein</topology>
    </subcellularLocation>
</comment>
<keyword evidence="7" id="KW-0807">Transducer</keyword>
<accession>A0A857GWS8</accession>
<dbReference type="CDD" id="cd00637">
    <property type="entry name" value="7tm_classA_rhodopsin-like"/>
    <property type="match status" value="1"/>
</dbReference>
<evidence type="ECO:0000256" key="5">
    <source>
        <dbReference type="ARBA" id="ARBA00023136"/>
    </source>
</evidence>
<feature type="transmembrane region" description="Helical" evidence="8">
    <location>
        <begin position="134"/>
        <end position="153"/>
    </location>
</feature>
<dbReference type="PROSITE" id="PS50262">
    <property type="entry name" value="G_PROTEIN_RECEP_F1_2"/>
    <property type="match status" value="1"/>
</dbReference>
<evidence type="ECO:0000256" key="1">
    <source>
        <dbReference type="ARBA" id="ARBA00004141"/>
    </source>
</evidence>
<protein>
    <submittedName>
        <fullName evidence="10">Opsin</fullName>
    </submittedName>
</protein>
<gene>
    <name evidence="10" type="primary">OpA1</name>
</gene>
<evidence type="ECO:0000256" key="3">
    <source>
        <dbReference type="ARBA" id="ARBA00022989"/>
    </source>
</evidence>
<dbReference type="OrthoDB" id="5967894at2759"/>
<feature type="domain" description="G-protein coupled receptors family 1 profile" evidence="9">
    <location>
        <begin position="29"/>
        <end position="271"/>
    </location>
</feature>
<evidence type="ECO:0000256" key="6">
    <source>
        <dbReference type="ARBA" id="ARBA00023170"/>
    </source>
</evidence>
<evidence type="ECO:0000256" key="4">
    <source>
        <dbReference type="ARBA" id="ARBA00023040"/>
    </source>
</evidence>
<evidence type="ECO:0000313" key="10">
    <source>
        <dbReference type="EMBL" id="QHF16568.1"/>
    </source>
</evidence>
<sequence>MEHETWISLLWTKPIASSFICLILFTALTNIYVVWSIYKKRNLRNSSTAIIVANLACVDILVTLKDLPTFFSVAVSGHWVFEESWCASYGLTNVIFIVVSVSTLVTITTDKFSRLREMAIPQEHPSSHTHHPLILGYVIAHTTLSYSLSLLWSKYVFVTRKSFCRVEWPPRNGLSATFLSSFVFIVPVSFLIYNLLYTTVLKVNDCEKVKIEANPYEQKAQHQLHIAVSIFLLSWTPYVLESIISSHSQISPLTACRMSLFLYEFRPLVIF</sequence>
<evidence type="ECO:0000259" key="9">
    <source>
        <dbReference type="PROSITE" id="PS50262"/>
    </source>
</evidence>
<evidence type="ECO:0000256" key="2">
    <source>
        <dbReference type="ARBA" id="ARBA00022692"/>
    </source>
</evidence>
<dbReference type="InterPro" id="IPR050125">
    <property type="entry name" value="GPCR_opsins"/>
</dbReference>
<keyword evidence="5 8" id="KW-0472">Membrane</keyword>
<dbReference type="Pfam" id="PF00001">
    <property type="entry name" value="7tm_1"/>
    <property type="match status" value="1"/>
</dbReference>
<keyword evidence="3 8" id="KW-1133">Transmembrane helix</keyword>